<evidence type="ECO:0000256" key="3">
    <source>
        <dbReference type="ARBA" id="ARBA00022448"/>
    </source>
</evidence>
<proteinExistence type="inferred from homology"/>
<evidence type="ECO:0000256" key="6">
    <source>
        <dbReference type="ARBA" id="ARBA00022989"/>
    </source>
</evidence>
<evidence type="ECO:0000313" key="10">
    <source>
        <dbReference type="Proteomes" id="UP001203945"/>
    </source>
</evidence>
<feature type="transmembrane region" description="Helical" evidence="8">
    <location>
        <begin position="514"/>
        <end position="534"/>
    </location>
</feature>
<feature type="transmembrane region" description="Helical" evidence="8">
    <location>
        <begin position="119"/>
        <end position="140"/>
    </location>
</feature>
<feature type="transmembrane region" description="Helical" evidence="8">
    <location>
        <begin position="189"/>
        <end position="210"/>
    </location>
</feature>
<evidence type="ECO:0000313" key="9">
    <source>
        <dbReference type="EMBL" id="MCQ0970882.1"/>
    </source>
</evidence>
<reference evidence="9 10" key="1">
    <citation type="submission" date="2022-03" db="EMBL/GenBank/DDBJ databases">
        <authorList>
            <person name="He Y."/>
        </authorList>
    </citation>
    <scope>NUCLEOTIDE SEQUENCE [LARGE SCALE GENOMIC DNA]</scope>
    <source>
        <strain evidence="9 10">TK19116</strain>
    </source>
</reference>
<comment type="caution">
    <text evidence="9">The sequence shown here is derived from an EMBL/GenBank/DDBJ whole genome shotgun (WGS) entry which is preliminary data.</text>
</comment>
<feature type="transmembrane region" description="Helical" evidence="8">
    <location>
        <begin position="272"/>
        <end position="291"/>
    </location>
</feature>
<feature type="transmembrane region" description="Helical" evidence="8">
    <location>
        <begin position="387"/>
        <end position="410"/>
    </location>
</feature>
<gene>
    <name evidence="9" type="ORF">MLD63_10640</name>
</gene>
<evidence type="ECO:0000256" key="7">
    <source>
        <dbReference type="ARBA" id="ARBA00023136"/>
    </source>
</evidence>
<dbReference type="Proteomes" id="UP001203945">
    <property type="component" value="Unassembled WGS sequence"/>
</dbReference>
<sequence length="542" mass="59009">MTNIEDPLNGSDDPSFQTDHTLGEDNIEGTIGPFGFDIHNPVFVVSALTSLVFIILTLTFPNTASNVFQAIVSFATQRLDWYFMIVVDFFLLFSIALIFTPYGKIRLGGKDAVPDYSYLSWFSMLFAAGIGIGLLFFGVLEPVYHMNVSLPLNTPSPIGADGEIITQNIADARAMGIAGTYLHWGLHGWGVYVVMALALSLFTFNKGLPFSIRSTFYPILGDRVWGWPGHIIDILAVFSTLFGLATSLGLGAQQANAGFNFVYGIEVSTSTQVIVIVLVTCAALISVWRGLDGGVKVLSEINMGMALLFFLFVLFTGPTLAALSGFWTGLVTYAENIVPLSAPFGRTDDAFRQDWSAFYWAWWVSWAPFVGMFIARVSRGRTVREFVICVLLIPSLMIFIWMGVFGGIAIEELFADPANSLVKEYVIDNYSPELSLFGMLHELPFTEITSMVAIVLALIFFVTSSDSGSLVVDTITAGGKVDAPKPQRIFWASIEGLIAIVLLIGGGLSALQAGVTATGIPFSVVMLGMCYTIWKALQTEPC</sequence>
<dbReference type="RefSeq" id="WP_255329888.1">
    <property type="nucleotide sequence ID" value="NZ_JAKZEU010000003.1"/>
</dbReference>
<comment type="similarity">
    <text evidence="2">Belongs to the BCCT transporter (TC 2.A.15) family.</text>
</comment>
<dbReference type="EMBL" id="JAKZEU010000003">
    <property type="protein sequence ID" value="MCQ0970882.1"/>
    <property type="molecule type" value="Genomic_DNA"/>
</dbReference>
<feature type="transmembrane region" description="Helical" evidence="8">
    <location>
        <begin position="81"/>
        <end position="99"/>
    </location>
</feature>
<dbReference type="NCBIfam" id="TIGR00842">
    <property type="entry name" value="bcct"/>
    <property type="match status" value="1"/>
</dbReference>
<evidence type="ECO:0000256" key="8">
    <source>
        <dbReference type="SAM" id="Phobius"/>
    </source>
</evidence>
<name>A0ABT1MRE7_9RHOB</name>
<keyword evidence="7 8" id="KW-0472">Membrane</keyword>
<dbReference type="PANTHER" id="PTHR30047:SF7">
    <property type="entry name" value="HIGH-AFFINITY CHOLINE TRANSPORT PROTEIN"/>
    <property type="match status" value="1"/>
</dbReference>
<dbReference type="Pfam" id="PF02028">
    <property type="entry name" value="BCCT"/>
    <property type="match status" value="1"/>
</dbReference>
<accession>A0ABT1MRE7</accession>
<feature type="transmembrane region" description="Helical" evidence="8">
    <location>
        <begin position="303"/>
        <end position="327"/>
    </location>
</feature>
<dbReference type="PANTHER" id="PTHR30047">
    <property type="entry name" value="HIGH-AFFINITY CHOLINE TRANSPORT PROTEIN-RELATED"/>
    <property type="match status" value="1"/>
</dbReference>
<keyword evidence="6 8" id="KW-1133">Transmembrane helix</keyword>
<protein>
    <submittedName>
        <fullName evidence="9">BCCT family transporter</fullName>
    </submittedName>
</protein>
<organism evidence="9 10">
    <name type="scientific">Paracoccus albicereus</name>
    <dbReference type="NCBI Taxonomy" id="2922394"/>
    <lineage>
        <taxon>Bacteria</taxon>
        <taxon>Pseudomonadati</taxon>
        <taxon>Pseudomonadota</taxon>
        <taxon>Alphaproteobacteria</taxon>
        <taxon>Rhodobacterales</taxon>
        <taxon>Paracoccaceae</taxon>
        <taxon>Paracoccus</taxon>
    </lineage>
</organism>
<evidence type="ECO:0000256" key="2">
    <source>
        <dbReference type="ARBA" id="ARBA00005658"/>
    </source>
</evidence>
<keyword evidence="3" id="KW-0813">Transport</keyword>
<dbReference type="InterPro" id="IPR000060">
    <property type="entry name" value="BCCT_transptr"/>
</dbReference>
<comment type="subcellular location">
    <subcellularLocation>
        <location evidence="1">Cell membrane</location>
        <topology evidence="1">Multi-pass membrane protein</topology>
    </subcellularLocation>
</comment>
<feature type="transmembrane region" description="Helical" evidence="8">
    <location>
        <begin position="489"/>
        <end position="508"/>
    </location>
</feature>
<feature type="transmembrane region" description="Helical" evidence="8">
    <location>
        <begin position="231"/>
        <end position="252"/>
    </location>
</feature>
<keyword evidence="5 8" id="KW-0812">Transmembrane</keyword>
<evidence type="ECO:0000256" key="5">
    <source>
        <dbReference type="ARBA" id="ARBA00022692"/>
    </source>
</evidence>
<keyword evidence="4" id="KW-1003">Cell membrane</keyword>
<evidence type="ECO:0000256" key="4">
    <source>
        <dbReference type="ARBA" id="ARBA00022475"/>
    </source>
</evidence>
<feature type="transmembrane region" description="Helical" evidence="8">
    <location>
        <begin position="443"/>
        <end position="462"/>
    </location>
</feature>
<feature type="transmembrane region" description="Helical" evidence="8">
    <location>
        <begin position="42"/>
        <end position="61"/>
    </location>
</feature>
<evidence type="ECO:0000256" key="1">
    <source>
        <dbReference type="ARBA" id="ARBA00004651"/>
    </source>
</evidence>
<keyword evidence="10" id="KW-1185">Reference proteome</keyword>